<feature type="region of interest" description="Disordered" evidence="6">
    <location>
        <begin position="353"/>
        <end position="413"/>
    </location>
</feature>
<dbReference type="Proteomes" id="UP000286510">
    <property type="component" value="Unassembled WGS sequence"/>
</dbReference>
<comment type="caution">
    <text evidence="8">The sequence shown here is derived from an EMBL/GenBank/DDBJ whole genome shotgun (WGS) entry which is preliminary data.</text>
</comment>
<gene>
    <name evidence="8" type="ORF">DYB26_004106</name>
</gene>
<organism evidence="8 9">
    <name type="scientific">Aphanomyces astaci</name>
    <name type="common">Crayfish plague agent</name>
    <dbReference type="NCBI Taxonomy" id="112090"/>
    <lineage>
        <taxon>Eukaryota</taxon>
        <taxon>Sar</taxon>
        <taxon>Stramenopiles</taxon>
        <taxon>Oomycota</taxon>
        <taxon>Saprolegniomycetes</taxon>
        <taxon>Saprolegniales</taxon>
        <taxon>Verrucalvaceae</taxon>
        <taxon>Aphanomyces</taxon>
    </lineage>
</organism>
<evidence type="ECO:0000313" key="8">
    <source>
        <dbReference type="EMBL" id="RHZ33862.1"/>
    </source>
</evidence>
<evidence type="ECO:0000256" key="6">
    <source>
        <dbReference type="SAM" id="MobiDB-lite"/>
    </source>
</evidence>
<dbReference type="VEuPathDB" id="FungiDB:H257_05076"/>
<evidence type="ECO:0000259" key="7">
    <source>
        <dbReference type="PROSITE" id="PS51910"/>
    </source>
</evidence>
<dbReference type="InterPro" id="IPR001223">
    <property type="entry name" value="Glyco_hydro18_cat"/>
</dbReference>
<evidence type="ECO:0000256" key="2">
    <source>
        <dbReference type="ARBA" id="ARBA00022801"/>
    </source>
</evidence>
<name>A0A418FR34_APHAT</name>
<keyword evidence="2 4" id="KW-0378">Hydrolase</keyword>
<dbReference type="CDD" id="cd02871">
    <property type="entry name" value="GH18_chitinase_D-like"/>
    <property type="match status" value="1"/>
</dbReference>
<reference evidence="8 9" key="1">
    <citation type="submission" date="2018-08" db="EMBL/GenBank/DDBJ databases">
        <title>Aphanomyces genome sequencing and annotation.</title>
        <authorList>
            <person name="Minardi D."/>
            <person name="Oidtmann B."/>
            <person name="Van Der Giezen M."/>
            <person name="Studholme D.J."/>
        </authorList>
    </citation>
    <scope>NUCLEOTIDE SEQUENCE [LARGE SCALE GENOMIC DNA]</scope>
    <source>
        <strain evidence="8 9">FDL457</strain>
    </source>
</reference>
<feature type="compositionally biased region" description="Low complexity" evidence="6">
    <location>
        <begin position="355"/>
        <end position="367"/>
    </location>
</feature>
<dbReference type="InterPro" id="IPR050542">
    <property type="entry name" value="Glycosyl_Hydrlase18_Chitinase"/>
</dbReference>
<keyword evidence="3 4" id="KW-0326">Glycosidase</keyword>
<evidence type="ECO:0000256" key="4">
    <source>
        <dbReference type="RuleBase" id="RU000489"/>
    </source>
</evidence>
<protein>
    <recommendedName>
        <fullName evidence="1">chitinase</fullName>
        <ecNumber evidence="1">3.2.1.14</ecNumber>
    </recommendedName>
</protein>
<evidence type="ECO:0000256" key="1">
    <source>
        <dbReference type="ARBA" id="ARBA00012729"/>
    </source>
</evidence>
<evidence type="ECO:0000256" key="5">
    <source>
        <dbReference type="RuleBase" id="RU004453"/>
    </source>
</evidence>
<dbReference type="GO" id="GO:0008843">
    <property type="term" value="F:endochitinase activity"/>
    <property type="evidence" value="ECO:0007669"/>
    <property type="project" value="UniProtKB-EC"/>
</dbReference>
<dbReference type="PANTHER" id="PTHR45708">
    <property type="entry name" value="ENDOCHITINASE"/>
    <property type="match status" value="1"/>
</dbReference>
<dbReference type="SMART" id="SM00636">
    <property type="entry name" value="Glyco_18"/>
    <property type="match status" value="1"/>
</dbReference>
<proteinExistence type="inferred from homology"/>
<evidence type="ECO:0000256" key="3">
    <source>
        <dbReference type="ARBA" id="ARBA00023295"/>
    </source>
</evidence>
<dbReference type="PROSITE" id="PS51910">
    <property type="entry name" value="GH18_2"/>
    <property type="match status" value="1"/>
</dbReference>
<dbReference type="PROSITE" id="PS01095">
    <property type="entry name" value="GH18_1"/>
    <property type="match status" value="1"/>
</dbReference>
<dbReference type="PANTHER" id="PTHR45708:SF49">
    <property type="entry name" value="ENDOCHITINASE"/>
    <property type="match status" value="1"/>
</dbReference>
<dbReference type="Pfam" id="PF00704">
    <property type="entry name" value="Glyco_hydro_18"/>
    <property type="match status" value="1"/>
</dbReference>
<dbReference type="InterPro" id="IPR001579">
    <property type="entry name" value="Glyco_hydro_18_chit_AS"/>
</dbReference>
<feature type="compositionally biased region" description="Low complexity" evidence="6">
    <location>
        <begin position="377"/>
        <end position="413"/>
    </location>
</feature>
<dbReference type="SUPFAM" id="SSF51445">
    <property type="entry name" value="(Trans)glycosidases"/>
    <property type="match status" value="1"/>
</dbReference>
<evidence type="ECO:0000313" key="9">
    <source>
        <dbReference type="Proteomes" id="UP000286510"/>
    </source>
</evidence>
<dbReference type="EC" id="3.2.1.14" evidence="1"/>
<dbReference type="InterPro" id="IPR017853">
    <property type="entry name" value="GH"/>
</dbReference>
<dbReference type="EMBL" id="QUTF01009914">
    <property type="protein sequence ID" value="RHZ33862.1"/>
    <property type="molecule type" value="Genomic_DNA"/>
</dbReference>
<comment type="similarity">
    <text evidence="5">Belongs to the glycosyl hydrolase 18 family.</text>
</comment>
<dbReference type="AlphaFoldDB" id="A0A418FR34"/>
<accession>A0A418FR34</accession>
<dbReference type="Gene3D" id="3.20.20.80">
    <property type="entry name" value="Glycosidases"/>
    <property type="match status" value="1"/>
</dbReference>
<dbReference type="GO" id="GO:0008061">
    <property type="term" value="F:chitin binding"/>
    <property type="evidence" value="ECO:0007669"/>
    <property type="project" value="InterPro"/>
</dbReference>
<sequence length="454" mass="48157">MKATSCILLACVASAREIRHEEFAMAYPTAAQGTARLPTHNLVGYWHNFENPSGKTFPLSQISKDWDVINVAFADSLGSGALGLNIDPSAGSEAQFIADIAALKASGKIVALSLGGEKGSVTIKDATEKANFVNSLYGLITKYGFDGIDVDLENGVSIGAPIVQNLIDGIKQLKQLVGPTFYLSMAPEHPYVQGGYGQWGGLWGSYLAIIDALRDDLTQIHVQFYNNNGFTYPDGRYLREGTVDGLVGGSLMLLEGFTAQWGQGFKFNGLRADQVSIGVPSGKSSAGQGFVTEDVILRTLTCLTKGVGCDTIKPKKLYPDFRGLMSWSINWDRFDNFPFSKYARRALDLLNDNVTPTSAPPATSTPAPSTPAPSTPAPTTSSTTSTPVTTKAPATPAPTTLAPATTIQPPATTTPSGPCGSCTNCYYAPTQACFVGWTAQQCSSVATFQWCGAV</sequence>
<dbReference type="InterPro" id="IPR011583">
    <property type="entry name" value="Chitinase_II/V-like_cat"/>
</dbReference>
<dbReference type="GO" id="GO:0005975">
    <property type="term" value="P:carbohydrate metabolic process"/>
    <property type="evidence" value="ECO:0007669"/>
    <property type="project" value="InterPro"/>
</dbReference>
<feature type="domain" description="GH18" evidence="7">
    <location>
        <begin position="40"/>
        <end position="350"/>
    </location>
</feature>